<proteinExistence type="predicted"/>
<accession>A0A7L9FI95</accession>
<dbReference type="GeneID" id="59148954"/>
<sequence>MKTIFLSGKRWMRTREPVSVLISSAEACNGVTIVKFKAGDTEYVVPVEKCSCPSKHTMEIDGEVFCEAEYCPDFLQRLSSCSSIKLRKHASVQALRLEGVLAEDATNPHLIVSAESGEKFVLKGYRLSSRWNPEPAFLEHLSNTGISPGLILSYSLDEQVLGILTEYIEGGTDPGSILYESMVSTLQGDYRVPESELGGVAATIAAFHNRMLECKEDWCRPRYAERTDIDRWLGRTAFYRLKLEKLGWNIGKAWAYLSQPVEEGFSRSLGQRILRTHGDLHFSQMLMKSNNFYILDFEGEPGRPAEFQRDLEPAIRDVATMLRGLSYIVFFAIANTLKLSQEEAFNYVLSGDSRVRLASDWAQEVSDVLLEAYLRRINREIVPASSPEEAYRLVLPWFVERALYEAYYEASYRADNIYAALATLYKTIPPLNL</sequence>
<dbReference type="KEGG" id="thel:IG193_03620"/>
<dbReference type="Gene3D" id="3.90.1200.10">
    <property type="match status" value="1"/>
</dbReference>
<dbReference type="EMBL" id="CP062310">
    <property type="protein sequence ID" value="QOJ79558.1"/>
    <property type="molecule type" value="Genomic_DNA"/>
</dbReference>
<dbReference type="AlphaFoldDB" id="A0A7L9FI95"/>
<dbReference type="InParanoid" id="A0A7L9FI95"/>
<evidence type="ECO:0000313" key="1">
    <source>
        <dbReference type="EMBL" id="QOJ79558.1"/>
    </source>
</evidence>
<evidence type="ECO:0008006" key="3">
    <source>
        <dbReference type="Google" id="ProtNLM"/>
    </source>
</evidence>
<evidence type="ECO:0000313" key="2">
    <source>
        <dbReference type="Proteomes" id="UP000594121"/>
    </source>
</evidence>
<protein>
    <recommendedName>
        <fullName evidence="3">Aminoglycoside phosphotransferase domain-containing protein</fullName>
    </recommendedName>
</protein>
<dbReference type="InterPro" id="IPR011009">
    <property type="entry name" value="Kinase-like_dom_sf"/>
</dbReference>
<gene>
    <name evidence="1" type="ORF">IG193_03620</name>
</gene>
<dbReference type="SUPFAM" id="SSF56112">
    <property type="entry name" value="Protein kinase-like (PK-like)"/>
    <property type="match status" value="1"/>
</dbReference>
<reference evidence="1 2" key="1">
    <citation type="submission" date="2020-10" db="EMBL/GenBank/DDBJ databases">
        <title>Thermofilum lucidum 3507LT sp. nov. a novel member of Thermofilaceae family isolated from Chile hot spring, and proposal of description order Thermofilales.</title>
        <authorList>
            <person name="Zayulina K.S."/>
            <person name="Elcheninov A.G."/>
            <person name="Toshchakov S.V."/>
            <person name="Kublanov I.V."/>
        </authorList>
    </citation>
    <scope>NUCLEOTIDE SEQUENCE [LARGE SCALE GENOMIC DNA]</scope>
    <source>
        <strain evidence="1 2">3507LT</strain>
    </source>
</reference>
<dbReference type="Proteomes" id="UP000594121">
    <property type="component" value="Chromosome"/>
</dbReference>
<keyword evidence="2" id="KW-1185">Reference proteome</keyword>
<dbReference type="RefSeq" id="WP_192819530.1">
    <property type="nucleotide sequence ID" value="NZ_CP062310.1"/>
</dbReference>
<organism evidence="1 2">
    <name type="scientific">Infirmifilum lucidum</name>
    <dbReference type="NCBI Taxonomy" id="2776706"/>
    <lineage>
        <taxon>Archaea</taxon>
        <taxon>Thermoproteota</taxon>
        <taxon>Thermoprotei</taxon>
        <taxon>Thermofilales</taxon>
        <taxon>Thermofilaceae</taxon>
        <taxon>Infirmifilum</taxon>
    </lineage>
</organism>
<name>A0A7L9FI95_9CREN</name>